<comment type="pathway">
    <text evidence="2">Carbohydrate metabolism; hexose metabolism.</text>
</comment>
<gene>
    <name evidence="7" type="ORF">ANCDUO_05046</name>
</gene>
<evidence type="ECO:0000259" key="6">
    <source>
        <dbReference type="Pfam" id="PF03727"/>
    </source>
</evidence>
<evidence type="ECO:0000256" key="5">
    <source>
        <dbReference type="RuleBase" id="RU362007"/>
    </source>
</evidence>
<keyword evidence="5" id="KW-0547">Nucleotide-binding</keyword>
<dbReference type="InterPro" id="IPR043129">
    <property type="entry name" value="ATPase_NBD"/>
</dbReference>
<keyword evidence="3 5" id="KW-0324">Glycolysis</keyword>
<dbReference type="PROSITE" id="PS51748">
    <property type="entry name" value="HEXOKINASE_2"/>
    <property type="match status" value="1"/>
</dbReference>
<protein>
    <recommendedName>
        <fullName evidence="5">Phosphotransferase</fullName>
        <ecNumber evidence="5">2.7.1.-</ecNumber>
    </recommendedName>
</protein>
<dbReference type="OrthoDB" id="419537at2759"/>
<accession>A0A0C2DPP8</accession>
<dbReference type="GO" id="GO:0008865">
    <property type="term" value="F:fructokinase activity"/>
    <property type="evidence" value="ECO:0007669"/>
    <property type="project" value="TreeGrafter"/>
</dbReference>
<dbReference type="Gene3D" id="3.40.367.20">
    <property type="match status" value="1"/>
</dbReference>
<dbReference type="AlphaFoldDB" id="A0A0C2DPP8"/>
<comment type="catalytic activity">
    <reaction evidence="4">
        <text>a D-hexose + ATP = a D-hexose 6-phosphate + ADP + H(+)</text>
        <dbReference type="Rhea" id="RHEA:22740"/>
        <dbReference type="ChEBI" id="CHEBI:4194"/>
        <dbReference type="ChEBI" id="CHEBI:15378"/>
        <dbReference type="ChEBI" id="CHEBI:30616"/>
        <dbReference type="ChEBI" id="CHEBI:229467"/>
        <dbReference type="ChEBI" id="CHEBI:456216"/>
        <dbReference type="EC" id="2.7.1.1"/>
    </reaction>
    <physiologicalReaction direction="left-to-right" evidence="4">
        <dbReference type="Rhea" id="RHEA:22741"/>
    </physiologicalReaction>
</comment>
<proteinExistence type="inferred from homology"/>
<dbReference type="SUPFAM" id="SSF53067">
    <property type="entry name" value="Actin-like ATPase domain"/>
    <property type="match status" value="1"/>
</dbReference>
<name>A0A0C2DPP8_9BILA</name>
<dbReference type="Proteomes" id="UP000054047">
    <property type="component" value="Unassembled WGS sequence"/>
</dbReference>
<dbReference type="EMBL" id="KN727959">
    <property type="protein sequence ID" value="KIH64642.1"/>
    <property type="molecule type" value="Genomic_DNA"/>
</dbReference>
<keyword evidence="5" id="KW-0808">Transferase</keyword>
<dbReference type="GO" id="GO:0006096">
    <property type="term" value="P:glycolytic process"/>
    <property type="evidence" value="ECO:0007669"/>
    <property type="project" value="UniProtKB-KW"/>
</dbReference>
<dbReference type="GO" id="GO:0005524">
    <property type="term" value="F:ATP binding"/>
    <property type="evidence" value="ECO:0007669"/>
    <property type="project" value="UniProtKB-UniRule"/>
</dbReference>
<reference evidence="7 8" key="1">
    <citation type="submission" date="2013-12" db="EMBL/GenBank/DDBJ databases">
        <title>Draft genome of the parsitic nematode Ancylostoma duodenale.</title>
        <authorList>
            <person name="Mitreva M."/>
        </authorList>
    </citation>
    <scope>NUCLEOTIDE SEQUENCE [LARGE SCALE GENOMIC DNA]</scope>
    <source>
        <strain evidence="7 8">Zhejiang</strain>
    </source>
</reference>
<comment type="pathway">
    <text evidence="1">Carbohydrate degradation; glycolysis; D-glyceraldehyde 3-phosphate and glycerone phosphate from D-glucose: step 1/4.</text>
</comment>
<sequence length="133" mass="14562">MEEGGKANGFPKTRQILAEIGVKTITEEDCRNVAYVCTVVSTRAAHLTAAAVAQVLNRMKRPYKVTVGFDGSVYRFHPFFKRLLDEKISILVDKGIQYQLMLSKDGSGIGAAVVAAVATRIKREITSRSEKTG</sequence>
<dbReference type="EC" id="2.7.1.-" evidence="5"/>
<dbReference type="GO" id="GO:0005536">
    <property type="term" value="F:D-glucose binding"/>
    <property type="evidence" value="ECO:0007669"/>
    <property type="project" value="InterPro"/>
</dbReference>
<dbReference type="GO" id="GO:0005829">
    <property type="term" value="C:cytosol"/>
    <property type="evidence" value="ECO:0007669"/>
    <property type="project" value="TreeGrafter"/>
</dbReference>
<dbReference type="GO" id="GO:0004340">
    <property type="term" value="F:glucokinase activity"/>
    <property type="evidence" value="ECO:0007669"/>
    <property type="project" value="TreeGrafter"/>
</dbReference>
<evidence type="ECO:0000256" key="3">
    <source>
        <dbReference type="ARBA" id="ARBA00023152"/>
    </source>
</evidence>
<evidence type="ECO:0000256" key="4">
    <source>
        <dbReference type="ARBA" id="ARBA00044613"/>
    </source>
</evidence>
<keyword evidence="5 7" id="KW-0418">Kinase</keyword>
<dbReference type="PRINTS" id="PR00475">
    <property type="entry name" value="HEXOKINASE"/>
</dbReference>
<dbReference type="PANTHER" id="PTHR19443">
    <property type="entry name" value="HEXOKINASE"/>
    <property type="match status" value="1"/>
</dbReference>
<dbReference type="PANTHER" id="PTHR19443:SF16">
    <property type="entry name" value="HEXOKINASE TYPE 1-RELATED"/>
    <property type="match status" value="1"/>
</dbReference>
<dbReference type="GO" id="GO:0005739">
    <property type="term" value="C:mitochondrion"/>
    <property type="evidence" value="ECO:0007669"/>
    <property type="project" value="TreeGrafter"/>
</dbReference>
<dbReference type="GO" id="GO:0001678">
    <property type="term" value="P:intracellular glucose homeostasis"/>
    <property type="evidence" value="ECO:0007669"/>
    <property type="project" value="InterPro"/>
</dbReference>
<dbReference type="InterPro" id="IPR022673">
    <property type="entry name" value="Hexokinase_C"/>
</dbReference>
<evidence type="ECO:0000313" key="7">
    <source>
        <dbReference type="EMBL" id="KIH64642.1"/>
    </source>
</evidence>
<evidence type="ECO:0000256" key="1">
    <source>
        <dbReference type="ARBA" id="ARBA00004888"/>
    </source>
</evidence>
<comment type="similarity">
    <text evidence="5">Belongs to the hexokinase family.</text>
</comment>
<feature type="domain" description="Hexokinase C-terminal" evidence="6">
    <location>
        <begin position="8"/>
        <end position="117"/>
    </location>
</feature>
<evidence type="ECO:0000313" key="8">
    <source>
        <dbReference type="Proteomes" id="UP000054047"/>
    </source>
</evidence>
<keyword evidence="8" id="KW-1185">Reference proteome</keyword>
<dbReference type="InterPro" id="IPR001312">
    <property type="entry name" value="Hexokinase"/>
</dbReference>
<evidence type="ECO:0000256" key="2">
    <source>
        <dbReference type="ARBA" id="ARBA00005028"/>
    </source>
</evidence>
<dbReference type="GO" id="GO:0006006">
    <property type="term" value="P:glucose metabolic process"/>
    <property type="evidence" value="ECO:0007669"/>
    <property type="project" value="TreeGrafter"/>
</dbReference>
<dbReference type="Pfam" id="PF03727">
    <property type="entry name" value="Hexokinase_2"/>
    <property type="match status" value="1"/>
</dbReference>
<keyword evidence="5" id="KW-0067">ATP-binding</keyword>
<organism evidence="7 8">
    <name type="scientific">Ancylostoma duodenale</name>
    <dbReference type="NCBI Taxonomy" id="51022"/>
    <lineage>
        <taxon>Eukaryota</taxon>
        <taxon>Metazoa</taxon>
        <taxon>Ecdysozoa</taxon>
        <taxon>Nematoda</taxon>
        <taxon>Chromadorea</taxon>
        <taxon>Rhabditida</taxon>
        <taxon>Rhabditina</taxon>
        <taxon>Rhabditomorpha</taxon>
        <taxon>Strongyloidea</taxon>
        <taxon>Ancylostomatidae</taxon>
        <taxon>Ancylostomatinae</taxon>
        <taxon>Ancylostoma</taxon>
    </lineage>
</organism>